<evidence type="ECO:0000256" key="1">
    <source>
        <dbReference type="ARBA" id="ARBA00022729"/>
    </source>
</evidence>
<sequence>MNSRAWKQSRIPLLLVAFMVMAIIGVIQSFRLPSEERQVTVGVILASSLADRGWNEGHYSSLLHACQGHGCRLILREFVPEKQSELHTAVEELIQDGAQAIFLTSFGYGNYVSGLADRYPGVAFFSISGKGNAKNSTYYFSRLYQARYLAGIVAGAASRTGVLGFVAGMPNPQTNRNINAYAKGIRRANPEAKLIVHFIGSWDDEQKERKSVASMAAEGADVITYHTDKPYAIREAEARNLFSTGYDAQYEQYSERFLTAALYDWDVVYEKVLGDYLSGRVNMSQGYWLDMEEKGVRLSELSPLVSEQTKALVDAEYQRIRREGVFTGVIYDNKGRLRCDEGERISDRQLFNGMEWFVEGVAVHD</sequence>
<evidence type="ECO:0000259" key="2">
    <source>
        <dbReference type="Pfam" id="PF02608"/>
    </source>
</evidence>
<dbReference type="PANTHER" id="PTHR43208:SF1">
    <property type="entry name" value="ABC TRANSPORTER SUBSTRATE-BINDING PROTEIN"/>
    <property type="match status" value="1"/>
</dbReference>
<feature type="domain" description="ABC transporter substrate-binding protein PnrA-like" evidence="2">
    <location>
        <begin position="39"/>
        <end position="324"/>
    </location>
</feature>
<dbReference type="AlphaFoldDB" id="A0A1M6R1Z9"/>
<dbReference type="Pfam" id="PF02608">
    <property type="entry name" value="Bmp"/>
    <property type="match status" value="1"/>
</dbReference>
<dbReference type="InterPro" id="IPR003760">
    <property type="entry name" value="PnrA-like"/>
</dbReference>
<name>A0A1M6R1Z9_SELRU</name>
<keyword evidence="1" id="KW-0732">Signal</keyword>
<dbReference type="Proteomes" id="UP000184263">
    <property type="component" value="Unassembled WGS sequence"/>
</dbReference>
<dbReference type="InterPro" id="IPR052910">
    <property type="entry name" value="ABC-Purine-Binding"/>
</dbReference>
<dbReference type="EMBL" id="FRBC01000001">
    <property type="protein sequence ID" value="SHK26531.1"/>
    <property type="molecule type" value="Genomic_DNA"/>
</dbReference>
<organism evidence="3 4">
    <name type="scientific">Selenomonas ruminantium</name>
    <dbReference type="NCBI Taxonomy" id="971"/>
    <lineage>
        <taxon>Bacteria</taxon>
        <taxon>Bacillati</taxon>
        <taxon>Bacillota</taxon>
        <taxon>Negativicutes</taxon>
        <taxon>Selenomonadales</taxon>
        <taxon>Selenomonadaceae</taxon>
        <taxon>Selenomonas</taxon>
    </lineage>
</organism>
<accession>A0A1M6R1Z9</accession>
<evidence type="ECO:0000313" key="4">
    <source>
        <dbReference type="Proteomes" id="UP000184263"/>
    </source>
</evidence>
<dbReference type="CDD" id="cd19963">
    <property type="entry name" value="PBP1_BMP-like"/>
    <property type="match status" value="1"/>
</dbReference>
<reference evidence="3 4" key="1">
    <citation type="submission" date="2016-11" db="EMBL/GenBank/DDBJ databases">
        <authorList>
            <person name="Jaros S."/>
            <person name="Januszkiewicz K."/>
            <person name="Wedrychowicz H."/>
        </authorList>
    </citation>
    <scope>NUCLEOTIDE SEQUENCE [LARGE SCALE GENOMIC DNA]</scope>
    <source>
        <strain evidence="3 4">HD4</strain>
    </source>
</reference>
<proteinExistence type="predicted"/>
<evidence type="ECO:0000313" key="3">
    <source>
        <dbReference type="EMBL" id="SHK26531.1"/>
    </source>
</evidence>
<protein>
    <submittedName>
        <fullName evidence="3">Nucleoside-binding protein</fullName>
    </submittedName>
</protein>
<dbReference type="GO" id="GO:0005886">
    <property type="term" value="C:plasma membrane"/>
    <property type="evidence" value="ECO:0007669"/>
    <property type="project" value="InterPro"/>
</dbReference>
<dbReference type="RefSeq" id="WP_073087884.1">
    <property type="nucleotide sequence ID" value="NZ_FRBC01000001.1"/>
</dbReference>
<dbReference type="PANTHER" id="PTHR43208">
    <property type="entry name" value="ABC TRANSPORTER SUBSTRATE-BINDING PROTEIN"/>
    <property type="match status" value="1"/>
</dbReference>
<gene>
    <name evidence="3" type="ORF">SAMN05216582_101116</name>
</gene>
<dbReference type="Gene3D" id="3.40.50.2300">
    <property type="match status" value="2"/>
</dbReference>